<dbReference type="CDD" id="cd12148">
    <property type="entry name" value="fungal_TF_MHR"/>
    <property type="match status" value="1"/>
</dbReference>
<dbReference type="VEuPathDB" id="FungiDB:FOXG_11910"/>
<dbReference type="InterPro" id="IPR036864">
    <property type="entry name" value="Zn2-C6_fun-type_DNA-bd_sf"/>
</dbReference>
<feature type="region of interest" description="Disordered" evidence="7">
    <location>
        <begin position="586"/>
        <end position="615"/>
    </location>
</feature>
<evidence type="ECO:0000256" key="6">
    <source>
        <dbReference type="ARBA" id="ARBA00023242"/>
    </source>
</evidence>
<dbReference type="RefSeq" id="XP_018250332.1">
    <property type="nucleotide sequence ID" value="XM_018391642.1"/>
</dbReference>
<evidence type="ECO:0000256" key="3">
    <source>
        <dbReference type="ARBA" id="ARBA00023015"/>
    </source>
</evidence>
<reference evidence="9" key="2">
    <citation type="journal article" date="2010" name="Nature">
        <title>Comparative genomics reveals mobile pathogenicity chromosomes in Fusarium.</title>
        <authorList>
            <person name="Ma L.J."/>
            <person name="van der Does H.C."/>
            <person name="Borkovich K.A."/>
            <person name="Coleman J.J."/>
            <person name="Daboussi M.J."/>
            <person name="Di Pietro A."/>
            <person name="Dufresne M."/>
            <person name="Freitag M."/>
            <person name="Grabherr M."/>
            <person name="Henrissat B."/>
            <person name="Houterman P.M."/>
            <person name="Kang S."/>
            <person name="Shim W.B."/>
            <person name="Woloshuk C."/>
            <person name="Xie X."/>
            <person name="Xu J.R."/>
            <person name="Antoniw J."/>
            <person name="Baker S.E."/>
            <person name="Bluhm B.H."/>
            <person name="Breakspear A."/>
            <person name="Brown D.W."/>
            <person name="Butchko R.A."/>
            <person name="Chapman S."/>
            <person name="Coulson R."/>
            <person name="Coutinho P.M."/>
            <person name="Danchin E.G."/>
            <person name="Diener A."/>
            <person name="Gale L.R."/>
            <person name="Gardiner D.M."/>
            <person name="Goff S."/>
            <person name="Hammond-Kosack K.E."/>
            <person name="Hilburn K."/>
            <person name="Hua-Van A."/>
            <person name="Jonkers W."/>
            <person name="Kazan K."/>
            <person name="Kodira C.D."/>
            <person name="Koehrsen M."/>
            <person name="Kumar L."/>
            <person name="Lee Y.H."/>
            <person name="Li L."/>
            <person name="Manners J.M."/>
            <person name="Miranda-Saavedra D."/>
            <person name="Mukherjee M."/>
            <person name="Park G."/>
            <person name="Park J."/>
            <person name="Park S.Y."/>
            <person name="Proctor R.H."/>
            <person name="Regev A."/>
            <person name="Ruiz-Roldan M.C."/>
            <person name="Sain D."/>
            <person name="Sakthikumar S."/>
            <person name="Sykes S."/>
            <person name="Schwartz D.C."/>
            <person name="Turgeon B.G."/>
            <person name="Wapinski I."/>
            <person name="Yoder O."/>
            <person name="Young S."/>
            <person name="Zeng Q."/>
            <person name="Zhou S."/>
            <person name="Galagan J."/>
            <person name="Cuomo C.A."/>
            <person name="Kistler H.C."/>
            <person name="Rep M."/>
        </authorList>
    </citation>
    <scope>NUCLEOTIDE SEQUENCE [LARGE SCALE GENOMIC DNA]</scope>
    <source>
        <strain evidence="9">4287</strain>
    </source>
</reference>
<protein>
    <recommendedName>
        <fullName evidence="8">Zn(2)-C6 fungal-type domain-containing protein</fullName>
    </recommendedName>
</protein>
<keyword evidence="1" id="KW-0479">Metal-binding</keyword>
<evidence type="ECO:0000313" key="9">
    <source>
        <dbReference type="EMBL" id="KNB12287.1"/>
    </source>
</evidence>
<proteinExistence type="predicted"/>
<dbReference type="PROSITE" id="PS50048">
    <property type="entry name" value="ZN2_CY6_FUNGAL_2"/>
    <property type="match status" value="1"/>
</dbReference>
<keyword evidence="2" id="KW-0862">Zinc</keyword>
<dbReference type="PANTHER" id="PTHR47171">
    <property type="entry name" value="FARA-RELATED"/>
    <property type="match status" value="1"/>
</dbReference>
<evidence type="ECO:0000259" key="8">
    <source>
        <dbReference type="PROSITE" id="PS50048"/>
    </source>
</evidence>
<dbReference type="InterPro" id="IPR001138">
    <property type="entry name" value="Zn2Cys6_DnaBD"/>
</dbReference>
<evidence type="ECO:0000256" key="2">
    <source>
        <dbReference type="ARBA" id="ARBA00022833"/>
    </source>
</evidence>
<dbReference type="AlphaFoldDB" id="A0A0J9WRC4"/>
<reference evidence="9" key="1">
    <citation type="submission" date="2007-04" db="EMBL/GenBank/DDBJ databases">
        <authorList>
            <consortium name="The Broad Institute Genome Sequencing Platform"/>
            <person name="Birren B."/>
            <person name="Lander E."/>
            <person name="Galagan J."/>
            <person name="Nusbaum C."/>
            <person name="Devon K."/>
            <person name="Ma L.-J."/>
            <person name="Jaffe D."/>
            <person name="Butler J."/>
            <person name="Alvarez P."/>
            <person name="Gnerre S."/>
            <person name="Grabherr M."/>
            <person name="Kleber M."/>
            <person name="Mauceli E."/>
            <person name="Brockman W."/>
            <person name="MacCallum I.A."/>
            <person name="Young S."/>
            <person name="LaButti K."/>
            <person name="DeCaprio D."/>
            <person name="Crawford M."/>
            <person name="Koehrsen M."/>
            <person name="Engels R."/>
            <person name="Montgomery P."/>
            <person name="Pearson M."/>
            <person name="Howarth C."/>
            <person name="Larson L."/>
            <person name="White J."/>
            <person name="O'Leary S."/>
            <person name="Kodira C."/>
            <person name="Zeng Q."/>
            <person name="Yandava C."/>
            <person name="Alvarado L."/>
            <person name="Kistler C."/>
            <person name="Shim W.-B."/>
            <person name="Kang S."/>
            <person name="Woloshuk C."/>
        </authorList>
    </citation>
    <scope>NUCLEOTIDE SEQUENCE</scope>
    <source>
        <strain evidence="9">4287</strain>
    </source>
</reference>
<dbReference type="CDD" id="cd00067">
    <property type="entry name" value="GAL4"/>
    <property type="match status" value="1"/>
</dbReference>
<dbReference type="SMART" id="SM00906">
    <property type="entry name" value="Fungal_trans"/>
    <property type="match status" value="1"/>
</dbReference>
<dbReference type="GO" id="GO:0006351">
    <property type="term" value="P:DNA-templated transcription"/>
    <property type="evidence" value="ECO:0007669"/>
    <property type="project" value="InterPro"/>
</dbReference>
<keyword evidence="6" id="KW-0539">Nucleus</keyword>
<accession>A0A0J9WRC4</accession>
<evidence type="ECO:0000256" key="7">
    <source>
        <dbReference type="SAM" id="MobiDB-lite"/>
    </source>
</evidence>
<organism evidence="9 10">
    <name type="scientific">Fusarium oxysporum f. sp. lycopersici (strain 4287 / CBS 123668 / FGSC 9935 / NRRL 34936)</name>
    <name type="common">Fusarium vascular wilt of tomato</name>
    <dbReference type="NCBI Taxonomy" id="426428"/>
    <lineage>
        <taxon>Eukaryota</taxon>
        <taxon>Fungi</taxon>
        <taxon>Dikarya</taxon>
        <taxon>Ascomycota</taxon>
        <taxon>Pezizomycotina</taxon>
        <taxon>Sordariomycetes</taxon>
        <taxon>Hypocreomycetidae</taxon>
        <taxon>Hypocreales</taxon>
        <taxon>Nectriaceae</taxon>
        <taxon>Fusarium</taxon>
        <taxon>Fusarium oxysporum species complex</taxon>
    </lineage>
</organism>
<dbReference type="InterPro" id="IPR052073">
    <property type="entry name" value="Amide_Lactam_Regulators"/>
</dbReference>
<dbReference type="Gene3D" id="4.10.240.10">
    <property type="entry name" value="Zn(2)-C6 fungal-type DNA-binding domain"/>
    <property type="match status" value="1"/>
</dbReference>
<dbReference type="GO" id="GO:0000981">
    <property type="term" value="F:DNA-binding transcription factor activity, RNA polymerase II-specific"/>
    <property type="evidence" value="ECO:0007669"/>
    <property type="project" value="InterPro"/>
</dbReference>
<dbReference type="EMBL" id="DS231711">
    <property type="protein sequence ID" value="KNB12287.1"/>
    <property type="molecule type" value="Genomic_DNA"/>
</dbReference>
<evidence type="ECO:0000256" key="4">
    <source>
        <dbReference type="ARBA" id="ARBA00023125"/>
    </source>
</evidence>
<dbReference type="OrthoDB" id="5121955at2759"/>
<feature type="domain" description="Zn(2)-C6 fungal-type" evidence="8">
    <location>
        <begin position="21"/>
        <end position="52"/>
    </location>
</feature>
<feature type="region of interest" description="Disordered" evidence="7">
    <location>
        <begin position="58"/>
        <end position="91"/>
    </location>
</feature>
<keyword evidence="5" id="KW-0804">Transcription</keyword>
<dbReference type="SMART" id="SM00066">
    <property type="entry name" value="GAL4"/>
    <property type="match status" value="1"/>
</dbReference>
<keyword evidence="3" id="KW-0805">Transcription regulation</keyword>
<evidence type="ECO:0000256" key="1">
    <source>
        <dbReference type="ARBA" id="ARBA00022723"/>
    </source>
</evidence>
<dbReference type="Pfam" id="PF00172">
    <property type="entry name" value="Zn_clus"/>
    <property type="match status" value="1"/>
</dbReference>
<dbReference type="PANTHER" id="PTHR47171:SF1">
    <property type="entry name" value="ZN(II)2CYS6 TRANSCRIPTION FACTOR (EUROFUNG)"/>
    <property type="match status" value="1"/>
</dbReference>
<feature type="region of interest" description="Disordered" evidence="7">
    <location>
        <begin position="705"/>
        <end position="725"/>
    </location>
</feature>
<dbReference type="Pfam" id="PF04082">
    <property type="entry name" value="Fungal_trans"/>
    <property type="match status" value="1"/>
</dbReference>
<dbReference type="GO" id="GO:0003677">
    <property type="term" value="F:DNA binding"/>
    <property type="evidence" value="ECO:0007669"/>
    <property type="project" value="UniProtKB-KW"/>
</dbReference>
<evidence type="ECO:0000256" key="5">
    <source>
        <dbReference type="ARBA" id="ARBA00023163"/>
    </source>
</evidence>
<keyword evidence="4" id="KW-0238">DNA-binding</keyword>
<dbReference type="PROSITE" id="PS00463">
    <property type="entry name" value="ZN2_CY6_FUNGAL_1"/>
    <property type="match status" value="1"/>
</dbReference>
<sequence length="725" mass="80940">MLSGMSQQTDATPVIRRSRIACKACHQRRVKCDAADGIPCMHCRTRNTTCELIESRRGRYIRQKPSKPHRRPMRNRSGPVANPSDDSVSLPDTTIHVSTLEENSATQVPLVTVTDSVPAQDAPDKRSCPSDNSLTLSSIIQMVRRAKESGSGNFHINEQESIPLVDKVSLQSEPDLGGPLSLQDALIMPDPRVSDQLIVSFFTNFHPAYPVIDRRSFIDLYKQGHASPLLLHVIYMTALTCGPESLFQLAGHYDRTSARKAHYLCAKTLYDAGHEKDATHLTAALHLLSFWWLGPSDQKDSWYWHGCAVTLAQSLGMHRSLAQRGMSPRLTSIWKRVWWSIYVRDRHSAAALGRPCRIRDEDCDIEPLNESDLHVDSVHEGELLPLQEPYHVAYFLEITRLSVILGNIVIGEFSPHRPALEKFDATSSLNKLRSWRSELPQMLVNEFSGRPTGASFWASMLDVSYQNALILLFRPKATECQTFPEEERQLQARKAADTITRTAEDLLAAEMMHFAQLHLVPSLFSALSIHTLAISQKNTIHRQLAENKSRQCILALSELAKIWPVGMWVVKSFSNLLRRLLSRGSLPSQEPQPYIPSGDRTENGGNSAPHPQPNIALDEPLLAVEPNTEPGPRTPIPERDVSNTTDEFLLGSLSSGAPTAQFFQPHAYPDYFLGTMDQSEYDSAWYDSLENMLDVELLQKELGMGSSGGSLSLGSHKVGTDGEHH</sequence>
<dbReference type="KEGG" id="fox:FOXG_11910"/>
<name>A0A0J9WRC4_FUSO4</name>
<dbReference type="Proteomes" id="UP000009097">
    <property type="component" value="Unassembled WGS sequence"/>
</dbReference>
<dbReference type="InterPro" id="IPR007219">
    <property type="entry name" value="XnlR_reg_dom"/>
</dbReference>
<dbReference type="GeneID" id="28953286"/>
<gene>
    <name evidence="9" type="ORF">FOXG_11910</name>
</gene>
<dbReference type="GO" id="GO:0008270">
    <property type="term" value="F:zinc ion binding"/>
    <property type="evidence" value="ECO:0007669"/>
    <property type="project" value="InterPro"/>
</dbReference>
<dbReference type="SUPFAM" id="SSF57701">
    <property type="entry name" value="Zn2/Cys6 DNA-binding domain"/>
    <property type="match status" value="1"/>
</dbReference>
<feature type="compositionally biased region" description="Basic residues" evidence="7">
    <location>
        <begin position="58"/>
        <end position="74"/>
    </location>
</feature>
<evidence type="ECO:0000313" key="10">
    <source>
        <dbReference type="Proteomes" id="UP000009097"/>
    </source>
</evidence>